<organism evidence="1 2">
    <name type="scientific">Pieris brassicae</name>
    <name type="common">White butterfly</name>
    <name type="synonym">Large white butterfly</name>
    <dbReference type="NCBI Taxonomy" id="7116"/>
    <lineage>
        <taxon>Eukaryota</taxon>
        <taxon>Metazoa</taxon>
        <taxon>Ecdysozoa</taxon>
        <taxon>Arthropoda</taxon>
        <taxon>Hexapoda</taxon>
        <taxon>Insecta</taxon>
        <taxon>Pterygota</taxon>
        <taxon>Neoptera</taxon>
        <taxon>Endopterygota</taxon>
        <taxon>Lepidoptera</taxon>
        <taxon>Glossata</taxon>
        <taxon>Ditrysia</taxon>
        <taxon>Papilionoidea</taxon>
        <taxon>Pieridae</taxon>
        <taxon>Pierinae</taxon>
        <taxon>Pieris</taxon>
    </lineage>
</organism>
<dbReference type="Proteomes" id="UP001152562">
    <property type="component" value="Unassembled WGS sequence"/>
</dbReference>
<name>A0A9P0TFE8_PIEBR</name>
<dbReference type="EMBL" id="CALOZG010000005">
    <property type="protein sequence ID" value="CAH4028904.1"/>
    <property type="molecule type" value="Genomic_DNA"/>
</dbReference>
<evidence type="ECO:0000313" key="2">
    <source>
        <dbReference type="Proteomes" id="UP001152562"/>
    </source>
</evidence>
<protein>
    <submittedName>
        <fullName evidence="1">Uncharacterized protein</fullName>
    </submittedName>
</protein>
<comment type="caution">
    <text evidence="1">The sequence shown here is derived from an EMBL/GenBank/DDBJ whole genome shotgun (WGS) entry which is preliminary data.</text>
</comment>
<evidence type="ECO:0000313" key="1">
    <source>
        <dbReference type="EMBL" id="CAH4028904.1"/>
    </source>
</evidence>
<dbReference type="AlphaFoldDB" id="A0A9P0TFE8"/>
<sequence>MDGPLEGFYNQAPQLEHNLWAQLLVATYGDAMATSLAKGPERKKRKMVSERFDALVPAALPSCVKCINCHTFQYKLFGYVASDDAMASR</sequence>
<keyword evidence="2" id="KW-1185">Reference proteome</keyword>
<reference evidence="1" key="1">
    <citation type="submission" date="2022-05" db="EMBL/GenBank/DDBJ databases">
        <authorList>
            <person name="Okamura Y."/>
        </authorList>
    </citation>
    <scope>NUCLEOTIDE SEQUENCE</scope>
</reference>
<accession>A0A9P0TFE8</accession>
<proteinExistence type="predicted"/>
<gene>
    <name evidence="1" type="ORF">PIBRA_LOCUS5699</name>
</gene>